<dbReference type="PANTHER" id="PTHR11599">
    <property type="entry name" value="PROTEASOME SUBUNIT ALPHA/BETA"/>
    <property type="match status" value="1"/>
</dbReference>
<keyword evidence="1 2" id="KW-0647">Proteasome</keyword>
<evidence type="ECO:0000256" key="2">
    <source>
        <dbReference type="PROSITE-ProRule" id="PRU00808"/>
    </source>
</evidence>
<dbReference type="Proteomes" id="UP001303760">
    <property type="component" value="Unassembled WGS sequence"/>
</dbReference>
<feature type="region of interest" description="Disordered" evidence="3">
    <location>
        <begin position="60"/>
        <end position="92"/>
    </location>
</feature>
<dbReference type="FunFam" id="3.60.20.10:FF:000044">
    <property type="entry name" value="Probable proteasome subunit alpha type-7"/>
    <property type="match status" value="1"/>
</dbReference>
<organism evidence="5 6">
    <name type="scientific">Achaetomium macrosporum</name>
    <dbReference type="NCBI Taxonomy" id="79813"/>
    <lineage>
        <taxon>Eukaryota</taxon>
        <taxon>Fungi</taxon>
        <taxon>Dikarya</taxon>
        <taxon>Ascomycota</taxon>
        <taxon>Pezizomycotina</taxon>
        <taxon>Sordariomycetes</taxon>
        <taxon>Sordariomycetidae</taxon>
        <taxon>Sordariales</taxon>
        <taxon>Chaetomiaceae</taxon>
        <taxon>Achaetomium</taxon>
    </lineage>
</organism>
<accession>A0AAN7C9Q5</accession>
<dbReference type="Gene3D" id="3.60.20.10">
    <property type="entry name" value="Glutamine Phosphoribosylpyrophosphate, subunit 1, domain 1"/>
    <property type="match status" value="1"/>
</dbReference>
<dbReference type="GO" id="GO:0019773">
    <property type="term" value="C:proteasome core complex, alpha-subunit complex"/>
    <property type="evidence" value="ECO:0007669"/>
    <property type="project" value="UniProtKB-UniRule"/>
</dbReference>
<evidence type="ECO:0000259" key="4">
    <source>
        <dbReference type="PROSITE" id="PS00388"/>
    </source>
</evidence>
<reference evidence="5" key="1">
    <citation type="journal article" date="2023" name="Mol. Phylogenet. Evol.">
        <title>Genome-scale phylogeny and comparative genomics of the fungal order Sordariales.</title>
        <authorList>
            <person name="Hensen N."/>
            <person name="Bonometti L."/>
            <person name="Westerberg I."/>
            <person name="Brannstrom I.O."/>
            <person name="Guillou S."/>
            <person name="Cros-Aarteil S."/>
            <person name="Calhoun S."/>
            <person name="Haridas S."/>
            <person name="Kuo A."/>
            <person name="Mondo S."/>
            <person name="Pangilinan J."/>
            <person name="Riley R."/>
            <person name="LaButti K."/>
            <person name="Andreopoulos B."/>
            <person name="Lipzen A."/>
            <person name="Chen C."/>
            <person name="Yan M."/>
            <person name="Daum C."/>
            <person name="Ng V."/>
            <person name="Clum A."/>
            <person name="Steindorff A."/>
            <person name="Ohm R.A."/>
            <person name="Martin F."/>
            <person name="Silar P."/>
            <person name="Natvig D.O."/>
            <person name="Lalanne C."/>
            <person name="Gautier V."/>
            <person name="Ament-Velasquez S.L."/>
            <person name="Kruys A."/>
            <person name="Hutchinson M.I."/>
            <person name="Powell A.J."/>
            <person name="Barry K."/>
            <person name="Miller A.N."/>
            <person name="Grigoriev I.V."/>
            <person name="Debuchy R."/>
            <person name="Gladieux P."/>
            <person name="Hiltunen Thoren M."/>
            <person name="Johannesson H."/>
        </authorList>
    </citation>
    <scope>NUCLEOTIDE SEQUENCE</scope>
    <source>
        <strain evidence="5">CBS 532.94</strain>
    </source>
</reference>
<dbReference type="GO" id="GO:0006511">
    <property type="term" value="P:ubiquitin-dependent protein catabolic process"/>
    <property type="evidence" value="ECO:0007669"/>
    <property type="project" value="InterPro"/>
</dbReference>
<evidence type="ECO:0000313" key="6">
    <source>
        <dbReference type="Proteomes" id="UP001303760"/>
    </source>
</evidence>
<dbReference type="InterPro" id="IPR023332">
    <property type="entry name" value="Proteasome_alpha-type"/>
</dbReference>
<feature type="domain" description="Proteasome alpha-type subunits" evidence="4">
    <location>
        <begin position="316"/>
        <end position="338"/>
    </location>
</feature>
<evidence type="ECO:0000256" key="3">
    <source>
        <dbReference type="SAM" id="MobiDB-lite"/>
    </source>
</evidence>
<dbReference type="PROSITE" id="PS00388">
    <property type="entry name" value="PROTEASOME_ALPHA_1"/>
    <property type="match status" value="1"/>
</dbReference>
<evidence type="ECO:0000256" key="1">
    <source>
        <dbReference type="ARBA" id="ARBA00022942"/>
    </source>
</evidence>
<sequence length="601" mass="66024">MPPQEELVALFSRNLTLNPLYQPAPVPASAPAPAPVQEPKEERKIVYISQHYNHSAHIARQETQATRPASEPPQSEHAAVEQALREHSVDPSGLSSAQLQLFKTVDTPQQLRLIELWRVCPPTSSINNPTLAWSTTTLDQEEALARLRFEQQQQQLVDQQLQQEFEMDLQPETAETETETVMSLDGTPLTPIQAGDGRWIGGPTLATSAYDYMEPYMSGYEEMARREYEESARRAYAEACAPPVKGNNSTSAPAARADGGGGVTFNPAHADTVYKTTLAVGVDWRTEAAMADRYHHETGFPLPNKGLRPRWLGTGYDLANSIFSPDGRNFQVEYAMKAVENGGTSIGIRCKDGVVLAVEKIVTSKLLKPGANKRIATVDRHLGIVYSGMIPDGRHFIERARDEARSWRDTFKTPISTADLASRMGSYMQVYTLYQSVRPFGITAIIGGFDSTEEAPVDGEVGSGPRCGAGGKVAGKTHGGPFLYMIEPSGLYWGYYGAATGKGRQAAKAELEKLDLGGPSGPSLTLEQAVKEAARIIYVAHDDSKDKEFELEMTWISGVDGPTKGLHQEVPKELREEAERLAKKALEDDEEEEAKEEKMEE</sequence>
<keyword evidence="6" id="KW-1185">Reference proteome</keyword>
<dbReference type="Pfam" id="PF10584">
    <property type="entry name" value="Proteasome_A_N"/>
    <property type="match status" value="1"/>
</dbReference>
<dbReference type="InterPro" id="IPR001353">
    <property type="entry name" value="Proteasome_sua/b"/>
</dbReference>
<dbReference type="SMART" id="SM00948">
    <property type="entry name" value="Proteasome_A_N"/>
    <property type="match status" value="1"/>
</dbReference>
<reference evidence="5" key="2">
    <citation type="submission" date="2023-05" db="EMBL/GenBank/DDBJ databases">
        <authorList>
            <consortium name="Lawrence Berkeley National Laboratory"/>
            <person name="Steindorff A."/>
            <person name="Hensen N."/>
            <person name="Bonometti L."/>
            <person name="Westerberg I."/>
            <person name="Brannstrom I.O."/>
            <person name="Guillou S."/>
            <person name="Cros-Aarteil S."/>
            <person name="Calhoun S."/>
            <person name="Haridas S."/>
            <person name="Kuo A."/>
            <person name="Mondo S."/>
            <person name="Pangilinan J."/>
            <person name="Riley R."/>
            <person name="Labutti K."/>
            <person name="Andreopoulos B."/>
            <person name="Lipzen A."/>
            <person name="Chen C."/>
            <person name="Yanf M."/>
            <person name="Daum C."/>
            <person name="Ng V."/>
            <person name="Clum A."/>
            <person name="Ohm R."/>
            <person name="Martin F."/>
            <person name="Silar P."/>
            <person name="Natvig D."/>
            <person name="Lalanne C."/>
            <person name="Gautier V."/>
            <person name="Ament-Velasquez S.L."/>
            <person name="Kruys A."/>
            <person name="Hutchinson M.I."/>
            <person name="Powell A.J."/>
            <person name="Barry K."/>
            <person name="Miller A.N."/>
            <person name="Grigoriev I.V."/>
            <person name="Debuchy R."/>
            <person name="Gladieux P."/>
            <person name="Thoren M.H."/>
            <person name="Johannesson H."/>
        </authorList>
    </citation>
    <scope>NUCLEOTIDE SEQUENCE</scope>
    <source>
        <strain evidence="5">CBS 532.94</strain>
    </source>
</reference>
<dbReference type="CDD" id="cd03751">
    <property type="entry name" value="proteasome_alpha_type_3"/>
    <property type="match status" value="1"/>
</dbReference>
<comment type="caution">
    <text evidence="5">The sequence shown here is derived from an EMBL/GenBank/DDBJ whole genome shotgun (WGS) entry which is preliminary data.</text>
</comment>
<evidence type="ECO:0000313" key="5">
    <source>
        <dbReference type="EMBL" id="KAK4237551.1"/>
    </source>
</evidence>
<name>A0AAN7C9Q5_9PEZI</name>
<feature type="region of interest" description="Disordered" evidence="3">
    <location>
        <begin position="578"/>
        <end position="601"/>
    </location>
</feature>
<dbReference type="SUPFAM" id="SSF56235">
    <property type="entry name" value="N-terminal nucleophile aminohydrolases (Ntn hydrolases)"/>
    <property type="match status" value="1"/>
</dbReference>
<dbReference type="EMBL" id="MU860133">
    <property type="protein sequence ID" value="KAK4237551.1"/>
    <property type="molecule type" value="Genomic_DNA"/>
</dbReference>
<gene>
    <name evidence="5" type="ORF">C8A03DRAFT_44599</name>
</gene>
<dbReference type="InterPro" id="IPR000426">
    <property type="entry name" value="Proteasome_asu_N"/>
</dbReference>
<dbReference type="PROSITE" id="PS51475">
    <property type="entry name" value="PROTEASOME_ALPHA_2"/>
    <property type="match status" value="1"/>
</dbReference>
<proteinExistence type="inferred from homology"/>
<dbReference type="InterPro" id="IPR050115">
    <property type="entry name" value="Proteasome_alpha"/>
</dbReference>
<comment type="similarity">
    <text evidence="2">Belongs to the peptidase T1A family.</text>
</comment>
<dbReference type="AlphaFoldDB" id="A0AAN7C9Q5"/>
<dbReference type="Pfam" id="PF00227">
    <property type="entry name" value="Proteasome"/>
    <property type="match status" value="2"/>
</dbReference>
<protein>
    <submittedName>
        <fullName evidence="5">Nucleophile aminohydrolase</fullName>
    </submittedName>
</protein>
<dbReference type="InterPro" id="IPR029055">
    <property type="entry name" value="Ntn_hydrolases_N"/>
</dbReference>